<accession>T0R6Z9</accession>
<dbReference type="GeneID" id="19941165"/>
<name>T0R6Z9_SAPDV</name>
<dbReference type="Proteomes" id="UP000030762">
    <property type="component" value="Unassembled WGS sequence"/>
</dbReference>
<protein>
    <submittedName>
        <fullName evidence="1">Uncharacterized protein</fullName>
    </submittedName>
</protein>
<dbReference type="AlphaFoldDB" id="T0R6Z9"/>
<gene>
    <name evidence="1" type="ORF">SDRG_00438</name>
</gene>
<organism evidence="1 2">
    <name type="scientific">Saprolegnia diclina (strain VS20)</name>
    <dbReference type="NCBI Taxonomy" id="1156394"/>
    <lineage>
        <taxon>Eukaryota</taxon>
        <taxon>Sar</taxon>
        <taxon>Stramenopiles</taxon>
        <taxon>Oomycota</taxon>
        <taxon>Saprolegniomycetes</taxon>
        <taxon>Saprolegniales</taxon>
        <taxon>Saprolegniaceae</taxon>
        <taxon>Saprolegnia</taxon>
    </lineage>
</organism>
<reference evidence="1 2" key="1">
    <citation type="submission" date="2012-04" db="EMBL/GenBank/DDBJ databases">
        <title>The Genome Sequence of Saprolegnia declina VS20.</title>
        <authorList>
            <consortium name="The Broad Institute Genome Sequencing Platform"/>
            <person name="Russ C."/>
            <person name="Nusbaum C."/>
            <person name="Tyler B."/>
            <person name="van West P."/>
            <person name="Dieguez-Uribeondo J."/>
            <person name="de Bruijn I."/>
            <person name="Tripathy S."/>
            <person name="Jiang R."/>
            <person name="Young S.K."/>
            <person name="Zeng Q."/>
            <person name="Gargeya S."/>
            <person name="Fitzgerald M."/>
            <person name="Haas B."/>
            <person name="Abouelleil A."/>
            <person name="Alvarado L."/>
            <person name="Arachchi H.M."/>
            <person name="Berlin A."/>
            <person name="Chapman S.B."/>
            <person name="Goldberg J."/>
            <person name="Griggs A."/>
            <person name="Gujja S."/>
            <person name="Hansen M."/>
            <person name="Howarth C."/>
            <person name="Imamovic A."/>
            <person name="Larimer J."/>
            <person name="McCowen C."/>
            <person name="Montmayeur A."/>
            <person name="Murphy C."/>
            <person name="Neiman D."/>
            <person name="Pearson M."/>
            <person name="Priest M."/>
            <person name="Roberts A."/>
            <person name="Saif S."/>
            <person name="Shea T."/>
            <person name="Sisk P."/>
            <person name="Sykes S."/>
            <person name="Wortman J."/>
            <person name="Nusbaum C."/>
            <person name="Birren B."/>
        </authorList>
    </citation>
    <scope>NUCLEOTIDE SEQUENCE [LARGE SCALE GENOMIC DNA]</scope>
    <source>
        <strain evidence="1 2">VS20</strain>
    </source>
</reference>
<evidence type="ECO:0000313" key="2">
    <source>
        <dbReference type="Proteomes" id="UP000030762"/>
    </source>
</evidence>
<proteinExistence type="predicted"/>
<dbReference type="EMBL" id="JH767132">
    <property type="protein sequence ID" value="EQC42711.1"/>
    <property type="molecule type" value="Genomic_DNA"/>
</dbReference>
<dbReference type="VEuPathDB" id="FungiDB:SDRG_00438"/>
<evidence type="ECO:0000313" key="1">
    <source>
        <dbReference type="EMBL" id="EQC42711.1"/>
    </source>
</evidence>
<dbReference type="RefSeq" id="XP_008604134.1">
    <property type="nucleotide sequence ID" value="XM_008605912.1"/>
</dbReference>
<sequence length="82" mass="9087">MAKMTAASSDTVVMAATTAQLHDHSVRKKAIVFFAVVMRMETSPDVRFTALSTEPYVPSPSCFVILYWLQLHLDNLAMGMHA</sequence>
<dbReference type="OrthoDB" id="205782at2759"/>
<dbReference type="InParanoid" id="T0R6Z9"/>
<keyword evidence="2" id="KW-1185">Reference proteome</keyword>